<dbReference type="InterPro" id="IPR018541">
    <property type="entry name" value="Ftsk_gamma"/>
</dbReference>
<evidence type="ECO:0000256" key="1">
    <source>
        <dbReference type="ARBA" id="ARBA00022741"/>
    </source>
</evidence>
<feature type="region of interest" description="Disordered" evidence="4">
    <location>
        <begin position="270"/>
        <end position="300"/>
    </location>
</feature>
<evidence type="ECO:0000313" key="6">
    <source>
        <dbReference type="EMBL" id="OGC48204.1"/>
    </source>
</evidence>
<dbReference type="PANTHER" id="PTHR22683">
    <property type="entry name" value="SPORULATION PROTEIN RELATED"/>
    <property type="match status" value="1"/>
</dbReference>
<dbReference type="SUPFAM" id="SSF52540">
    <property type="entry name" value="P-loop containing nucleoside triphosphate hydrolases"/>
    <property type="match status" value="1"/>
</dbReference>
<protein>
    <recommendedName>
        <fullName evidence="5">FtsK domain-containing protein</fullName>
    </recommendedName>
</protein>
<dbReference type="Pfam" id="PF01580">
    <property type="entry name" value="FtsK_SpoIIIE"/>
    <property type="match status" value="1"/>
</dbReference>
<dbReference type="SUPFAM" id="SSF46785">
    <property type="entry name" value="Winged helix' DNA-binding domain"/>
    <property type="match status" value="1"/>
</dbReference>
<name>A0A1F4UTC0_UNCKA</name>
<feature type="compositionally biased region" description="Acidic residues" evidence="4">
    <location>
        <begin position="291"/>
        <end position="300"/>
    </location>
</feature>
<organism evidence="6 7">
    <name type="scientific">candidate division WWE3 bacterium RIFCSPLOWO2_01_FULL_37_15</name>
    <dbReference type="NCBI Taxonomy" id="1802622"/>
    <lineage>
        <taxon>Bacteria</taxon>
        <taxon>Katanobacteria</taxon>
    </lineage>
</organism>
<reference evidence="6 7" key="1">
    <citation type="journal article" date="2016" name="Nat. Commun.">
        <title>Thousands of microbial genomes shed light on interconnected biogeochemical processes in an aquifer system.</title>
        <authorList>
            <person name="Anantharaman K."/>
            <person name="Brown C.T."/>
            <person name="Hug L.A."/>
            <person name="Sharon I."/>
            <person name="Castelle C.J."/>
            <person name="Probst A.J."/>
            <person name="Thomas B.C."/>
            <person name="Singh A."/>
            <person name="Wilkins M.J."/>
            <person name="Karaoz U."/>
            <person name="Brodie E.L."/>
            <person name="Williams K.H."/>
            <person name="Hubbard S.S."/>
            <person name="Banfield J.F."/>
        </authorList>
    </citation>
    <scope>NUCLEOTIDE SEQUENCE [LARGE SCALE GENOMIC DNA]</scope>
</reference>
<dbReference type="GO" id="GO:0005524">
    <property type="term" value="F:ATP binding"/>
    <property type="evidence" value="ECO:0007669"/>
    <property type="project" value="UniProtKB-UniRule"/>
</dbReference>
<dbReference type="Gene3D" id="1.10.10.10">
    <property type="entry name" value="Winged helix-like DNA-binding domain superfamily/Winged helix DNA-binding domain"/>
    <property type="match status" value="1"/>
</dbReference>
<dbReference type="InterPro" id="IPR036390">
    <property type="entry name" value="WH_DNA-bd_sf"/>
</dbReference>
<dbReference type="Proteomes" id="UP000177458">
    <property type="component" value="Unassembled WGS sequence"/>
</dbReference>
<gene>
    <name evidence="6" type="ORF">A3A69_02820</name>
</gene>
<evidence type="ECO:0000256" key="2">
    <source>
        <dbReference type="ARBA" id="ARBA00022840"/>
    </source>
</evidence>
<dbReference type="Pfam" id="PF09397">
    <property type="entry name" value="FtsK_gamma"/>
    <property type="match status" value="1"/>
</dbReference>
<evidence type="ECO:0000313" key="7">
    <source>
        <dbReference type="Proteomes" id="UP000177458"/>
    </source>
</evidence>
<dbReference type="InterPro" id="IPR002543">
    <property type="entry name" value="FtsK_dom"/>
</dbReference>
<comment type="caution">
    <text evidence="3">Lacks conserved residue(s) required for the propagation of feature annotation.</text>
</comment>
<dbReference type="EMBL" id="MEVF01000044">
    <property type="protein sequence ID" value="OGC48204.1"/>
    <property type="molecule type" value="Genomic_DNA"/>
</dbReference>
<evidence type="ECO:0000259" key="5">
    <source>
        <dbReference type="PROSITE" id="PS50901"/>
    </source>
</evidence>
<evidence type="ECO:0000256" key="4">
    <source>
        <dbReference type="SAM" id="MobiDB-lite"/>
    </source>
</evidence>
<dbReference type="Gene3D" id="3.40.50.300">
    <property type="entry name" value="P-loop containing nucleotide triphosphate hydrolases"/>
    <property type="match status" value="1"/>
</dbReference>
<proteinExistence type="predicted"/>
<comment type="caution">
    <text evidence="6">The sequence shown here is derived from an EMBL/GenBank/DDBJ whole genome shotgun (WGS) entry which is preliminary data.</text>
</comment>
<keyword evidence="1 3" id="KW-0547">Nucleotide-binding</keyword>
<dbReference type="InterPro" id="IPR050206">
    <property type="entry name" value="FtsK/SpoIIIE/SftA"/>
</dbReference>
<dbReference type="PROSITE" id="PS50901">
    <property type="entry name" value="FTSK"/>
    <property type="match status" value="1"/>
</dbReference>
<accession>A0A1F4UTC0</accession>
<evidence type="ECO:0000256" key="3">
    <source>
        <dbReference type="PROSITE-ProRule" id="PRU00289"/>
    </source>
</evidence>
<feature type="domain" description="FtsK" evidence="5">
    <location>
        <begin position="1"/>
        <end position="141"/>
    </location>
</feature>
<dbReference type="GO" id="GO:0003677">
    <property type="term" value="F:DNA binding"/>
    <property type="evidence" value="ECO:0007669"/>
    <property type="project" value="InterPro"/>
</dbReference>
<sequence>MMDPKRTELVHYNDIPHLLTPVITDVEKAPAAFKWAVEEMNKRYKLFESAKARNIEAYNEKSGFQALPYIIIIVDELAEIMIVDPAAVEKSIIRVAQLARATGIHLVLAVQRPSTNIITGLIKANIPCRVAFNVASQIDSRVIIDQPGAEKLLGKGDMLFVPPDVQKPVRLQGSFITDKEINNLVSYLKAQGMPPEYKQEIFEMNEKVNRSVAAGGGELDEHFEEAKEIVLSTGKASASLLQRRLAVGYARAARIIDELEQKGIIGPASGSKPRGILVPRNKPNEFHEEVDTIDGDEFVS</sequence>
<dbReference type="AlphaFoldDB" id="A0A1F4UTC0"/>
<dbReference type="SMART" id="SM00843">
    <property type="entry name" value="Ftsk_gamma"/>
    <property type="match status" value="1"/>
</dbReference>
<dbReference type="InterPro" id="IPR036388">
    <property type="entry name" value="WH-like_DNA-bd_sf"/>
</dbReference>
<dbReference type="InterPro" id="IPR027417">
    <property type="entry name" value="P-loop_NTPase"/>
</dbReference>
<keyword evidence="2 3" id="KW-0067">ATP-binding</keyword>
<dbReference type="PANTHER" id="PTHR22683:SF41">
    <property type="entry name" value="DNA TRANSLOCASE FTSK"/>
    <property type="match status" value="1"/>
</dbReference>